<evidence type="ECO:0000313" key="2">
    <source>
        <dbReference type="Proteomes" id="UP001242480"/>
    </source>
</evidence>
<protein>
    <submittedName>
        <fullName evidence="1">Uncharacterized protein</fullName>
    </submittedName>
</protein>
<keyword evidence="2" id="KW-1185">Reference proteome</keyword>
<proteinExistence type="predicted"/>
<dbReference type="RefSeq" id="WP_307285085.1">
    <property type="nucleotide sequence ID" value="NZ_JAUSVX010000026.1"/>
</dbReference>
<gene>
    <name evidence="1" type="ORF">QO011_007866</name>
</gene>
<evidence type="ECO:0000313" key="1">
    <source>
        <dbReference type="EMBL" id="MDQ0474824.1"/>
    </source>
</evidence>
<comment type="caution">
    <text evidence="1">The sequence shown here is derived from an EMBL/GenBank/DDBJ whole genome shotgun (WGS) entry which is preliminary data.</text>
</comment>
<name>A0ABU0JNF9_9HYPH</name>
<accession>A0ABU0JNF9</accession>
<organism evidence="1 2">
    <name type="scientific">Labrys wisconsinensis</name>
    <dbReference type="NCBI Taxonomy" id="425677"/>
    <lineage>
        <taxon>Bacteria</taxon>
        <taxon>Pseudomonadati</taxon>
        <taxon>Pseudomonadota</taxon>
        <taxon>Alphaproteobacteria</taxon>
        <taxon>Hyphomicrobiales</taxon>
        <taxon>Xanthobacteraceae</taxon>
        <taxon>Labrys</taxon>
    </lineage>
</organism>
<reference evidence="1 2" key="1">
    <citation type="submission" date="2023-07" db="EMBL/GenBank/DDBJ databases">
        <title>Genomic Encyclopedia of Type Strains, Phase IV (KMG-IV): sequencing the most valuable type-strain genomes for metagenomic binning, comparative biology and taxonomic classification.</title>
        <authorList>
            <person name="Goeker M."/>
        </authorList>
    </citation>
    <scope>NUCLEOTIDE SEQUENCE [LARGE SCALE GENOMIC DNA]</scope>
    <source>
        <strain evidence="1 2">DSM 19619</strain>
    </source>
</reference>
<sequence length="157" mass="17924">MSVGKHYSNILNFYDKIRGKTRLRHKLIRLEQCGWDIEEAKCLTSSVFQIGMSKDTLLATIQKELEGPEPGTAGYSILDAHVGQKFSRDQQPNIDYTDNHGCDTYFVHHFSFPKDGIVPLGKKYRLTFHFLLKDDRLMAIGISRPDYSAMIDTPIEA</sequence>
<dbReference type="EMBL" id="JAUSVX010000026">
    <property type="protein sequence ID" value="MDQ0474824.1"/>
    <property type="molecule type" value="Genomic_DNA"/>
</dbReference>
<dbReference type="Proteomes" id="UP001242480">
    <property type="component" value="Unassembled WGS sequence"/>
</dbReference>